<keyword evidence="2" id="KW-1185">Reference proteome</keyword>
<organism evidence="1 2">
    <name type="scientific">Nocardia flavorosea</name>
    <dbReference type="NCBI Taxonomy" id="53429"/>
    <lineage>
        <taxon>Bacteria</taxon>
        <taxon>Bacillati</taxon>
        <taxon>Actinomycetota</taxon>
        <taxon>Actinomycetes</taxon>
        <taxon>Mycobacteriales</taxon>
        <taxon>Nocardiaceae</taxon>
        <taxon>Nocardia</taxon>
    </lineage>
</organism>
<evidence type="ECO:0000313" key="1">
    <source>
        <dbReference type="EMBL" id="NKY57784.1"/>
    </source>
</evidence>
<dbReference type="EMBL" id="JAAXOT010000008">
    <property type="protein sequence ID" value="NKY57784.1"/>
    <property type="molecule type" value="Genomic_DNA"/>
</dbReference>
<name>A0A846YJH1_9NOCA</name>
<dbReference type="RefSeq" id="WP_062978501.1">
    <property type="nucleotide sequence ID" value="NZ_JAAXOT010000008.1"/>
</dbReference>
<dbReference type="Proteomes" id="UP000570678">
    <property type="component" value="Unassembled WGS sequence"/>
</dbReference>
<evidence type="ECO:0000313" key="2">
    <source>
        <dbReference type="Proteomes" id="UP000570678"/>
    </source>
</evidence>
<gene>
    <name evidence="1" type="ORF">HGA15_16835</name>
</gene>
<sequence>MNERTTHTLWRPTGPEELALVEASEWTAWPPRLPEQPIFYPVLNEDYAIRIARDWNVAASGAGYVTRFEIDADFAARYPVRRAGGQTILELWVPAGELEEFNRHIVGRIEVVHEFR</sequence>
<proteinExistence type="predicted"/>
<evidence type="ECO:0008006" key="3">
    <source>
        <dbReference type="Google" id="ProtNLM"/>
    </source>
</evidence>
<protein>
    <recommendedName>
        <fullName evidence="3">ADP-ribosylation/crystallin J1</fullName>
    </recommendedName>
</protein>
<accession>A0A846YJH1</accession>
<reference evidence="1 2" key="1">
    <citation type="submission" date="2020-04" db="EMBL/GenBank/DDBJ databases">
        <title>MicrobeNet Type strains.</title>
        <authorList>
            <person name="Nicholson A.C."/>
        </authorList>
    </citation>
    <scope>NUCLEOTIDE SEQUENCE [LARGE SCALE GENOMIC DNA]</scope>
    <source>
        <strain evidence="1 2">JCM 3332</strain>
    </source>
</reference>
<dbReference type="AlphaFoldDB" id="A0A846YJH1"/>
<comment type="caution">
    <text evidence="1">The sequence shown here is derived from an EMBL/GenBank/DDBJ whole genome shotgun (WGS) entry which is preliminary data.</text>
</comment>